<accession>A0A371EVQ1</accession>
<proteinExistence type="predicted"/>
<organism evidence="1 2">
    <name type="scientific">Mucuna pruriens</name>
    <name type="common">Velvet bean</name>
    <name type="synonym">Dolichos pruriens</name>
    <dbReference type="NCBI Taxonomy" id="157652"/>
    <lineage>
        <taxon>Eukaryota</taxon>
        <taxon>Viridiplantae</taxon>
        <taxon>Streptophyta</taxon>
        <taxon>Embryophyta</taxon>
        <taxon>Tracheophyta</taxon>
        <taxon>Spermatophyta</taxon>
        <taxon>Magnoliopsida</taxon>
        <taxon>eudicotyledons</taxon>
        <taxon>Gunneridae</taxon>
        <taxon>Pentapetalae</taxon>
        <taxon>rosids</taxon>
        <taxon>fabids</taxon>
        <taxon>Fabales</taxon>
        <taxon>Fabaceae</taxon>
        <taxon>Papilionoideae</taxon>
        <taxon>50 kb inversion clade</taxon>
        <taxon>NPAAA clade</taxon>
        <taxon>indigoferoid/millettioid clade</taxon>
        <taxon>Phaseoleae</taxon>
        <taxon>Mucuna</taxon>
    </lineage>
</organism>
<name>A0A371EVQ1_MUCPR</name>
<feature type="non-terminal residue" evidence="1">
    <location>
        <position position="1"/>
    </location>
</feature>
<dbReference type="EMBL" id="QJKJ01011838">
    <property type="protein sequence ID" value="RDX70094.1"/>
    <property type="molecule type" value="Genomic_DNA"/>
</dbReference>
<comment type="caution">
    <text evidence="1">The sequence shown here is derived from an EMBL/GenBank/DDBJ whole genome shotgun (WGS) entry which is preliminary data.</text>
</comment>
<dbReference type="PANTHER" id="PTHR11439">
    <property type="entry name" value="GAG-POL-RELATED RETROTRANSPOSON"/>
    <property type="match status" value="1"/>
</dbReference>
<dbReference type="Proteomes" id="UP000257109">
    <property type="component" value="Unassembled WGS sequence"/>
</dbReference>
<protein>
    <recommendedName>
        <fullName evidence="3">Copia protein</fullName>
    </recommendedName>
</protein>
<evidence type="ECO:0008006" key="3">
    <source>
        <dbReference type="Google" id="ProtNLM"/>
    </source>
</evidence>
<keyword evidence="2" id="KW-1185">Reference proteome</keyword>
<evidence type="ECO:0000313" key="1">
    <source>
        <dbReference type="EMBL" id="RDX70094.1"/>
    </source>
</evidence>
<evidence type="ECO:0000313" key="2">
    <source>
        <dbReference type="Proteomes" id="UP000257109"/>
    </source>
</evidence>
<dbReference type="OrthoDB" id="1408760at2759"/>
<sequence length="143" mass="16933">MEDAKPISTLMHSFVTLSKDEADIMFSMCLCARFQSDPMESHLKGVKRMFRYLIGTNNLILFYKKTKILDRKKSIVEDVTSLDHVLCHEQAKSRTPLYYLQIINLFKNPIRHSKTKDIEIKHHFIRNYVQKGVFEIKFIDTDY</sequence>
<gene>
    <name evidence="1" type="ORF">CR513_50701</name>
</gene>
<dbReference type="AlphaFoldDB" id="A0A371EVQ1"/>
<dbReference type="PANTHER" id="PTHR11439:SF483">
    <property type="entry name" value="PEPTIDE SYNTHASE GLIP-LIKE, PUTATIVE (AFU_ORTHOLOGUE AFUA_3G12920)-RELATED"/>
    <property type="match status" value="1"/>
</dbReference>
<reference evidence="1" key="1">
    <citation type="submission" date="2018-05" db="EMBL/GenBank/DDBJ databases">
        <title>Draft genome of Mucuna pruriens seed.</title>
        <authorList>
            <person name="Nnadi N.E."/>
            <person name="Vos R."/>
            <person name="Hasami M.H."/>
            <person name="Devisetty U.K."/>
            <person name="Aguiy J.C."/>
        </authorList>
    </citation>
    <scope>NUCLEOTIDE SEQUENCE [LARGE SCALE GENOMIC DNA]</scope>
    <source>
        <strain evidence="1">JCA_2017</strain>
    </source>
</reference>